<reference evidence="1 2" key="1">
    <citation type="submission" date="2019-10" db="EMBL/GenBank/DDBJ databases">
        <title>Epibacterium sp. nov., isolated from seawater.</title>
        <authorList>
            <person name="Zhang X."/>
            <person name="Li N."/>
        </authorList>
    </citation>
    <scope>NUCLEOTIDE SEQUENCE [LARGE SCALE GENOMIC DNA]</scope>
    <source>
        <strain evidence="1 2">SM1969</strain>
    </source>
</reference>
<comment type="caution">
    <text evidence="1">The sequence shown here is derived from an EMBL/GenBank/DDBJ whole genome shotgun (WGS) entry which is preliminary data.</text>
</comment>
<evidence type="ECO:0000313" key="1">
    <source>
        <dbReference type="EMBL" id="MQY43165.1"/>
    </source>
</evidence>
<accession>A0A844AM33</accession>
<keyword evidence="2" id="KW-1185">Reference proteome</keyword>
<evidence type="ECO:0000313" key="2">
    <source>
        <dbReference type="Proteomes" id="UP000436694"/>
    </source>
</evidence>
<organism evidence="1 2">
    <name type="scientific">Tritonibacter aquimaris</name>
    <dbReference type="NCBI Taxonomy" id="2663379"/>
    <lineage>
        <taxon>Bacteria</taxon>
        <taxon>Pseudomonadati</taxon>
        <taxon>Pseudomonadota</taxon>
        <taxon>Alphaproteobacteria</taxon>
        <taxon>Rhodobacterales</taxon>
        <taxon>Paracoccaceae</taxon>
        <taxon>Tritonibacter</taxon>
    </lineage>
</organism>
<dbReference type="Proteomes" id="UP000436694">
    <property type="component" value="Unassembled WGS sequence"/>
</dbReference>
<dbReference type="AlphaFoldDB" id="A0A844AM33"/>
<sequence length="177" mass="20594">MDHLKLHKLAKDTKSRLPDTLSSSERADFYVLLGQELGMLHLLTPEAQPPNPNFIPPPEKAPELYRDREDRTETAPAFTYRVYQHWLGRGLARNHLLSLDRSLYDAIYNWLKKKPLPDWLDLPVLTDLIDRQLAEMGVKEGEMLPHPSFDNGMREQLRLYHAAKTRARKKENNGKRS</sequence>
<dbReference type="EMBL" id="WIXK01000005">
    <property type="protein sequence ID" value="MQY43165.1"/>
    <property type="molecule type" value="Genomic_DNA"/>
</dbReference>
<dbReference type="RefSeq" id="WP_153548063.1">
    <property type="nucleotide sequence ID" value="NZ_WIXK01000005.1"/>
</dbReference>
<protein>
    <submittedName>
        <fullName evidence="1">Uncharacterized protein</fullName>
    </submittedName>
</protein>
<gene>
    <name evidence="1" type="ORF">GG681_10985</name>
</gene>
<name>A0A844AM33_9RHOB</name>
<proteinExistence type="predicted"/>